<dbReference type="UniPathway" id="UPA00051">
    <property type="reaction ID" value="UER00465"/>
</dbReference>
<dbReference type="NCBIfam" id="NF004976">
    <property type="entry name" value="PRK06349.1"/>
    <property type="match status" value="1"/>
</dbReference>
<sequence>MTRRTFPILTAIMSELEQFLRLVEAFMQKHDWTPTRFGRQLAGDPQFVFDLRAGREPRFETRQRITMAMKQFSSGGVLPVLRIGIAGLGTVGAALVEMLQSHGPDLERRHGRKIEIVAVAARSRSRDRGVDISSFDWYDDPVALAAADNVDLFVELIGGEDGPALASVSAALAAGKPVVTANKALLAKHGVALAAKAEAANVYIGFEAAVAGGIPVIKTLREGLGVASVTRLYGIMNGTCNYILTRMGEEDISFSDCLKDAQALGYAEADPAFDIEGFDTAHKLAILSSLCFGCEIAADQIFVEGISAITQADIKVAADLGYKIKLLGIAQRSAEGIEQRVHPTLVPVSSAIARVDNVLNAVALETDHISELLLAGPGAGGSATAASVLADILDIARGHNVPPLGIPSAELTPYKRAPMRAHEGGYYIRLDVRDVPGALAAITKRFGQSDISLESVIQRPDLQAPSLQIGDGDTRTLVLITQETLELSVRSALDQVADDGFTTGAPQLIRIESF</sequence>
<dbReference type="SUPFAM" id="SSF55347">
    <property type="entry name" value="Glyceraldehyde-3-phosphate dehydrogenase-like, C-terminal domain"/>
    <property type="match status" value="1"/>
</dbReference>
<dbReference type="InterPro" id="IPR019811">
    <property type="entry name" value="HDH_CS"/>
</dbReference>
<dbReference type="PANTHER" id="PTHR43331">
    <property type="entry name" value="HOMOSERINE DEHYDROGENASE"/>
    <property type="match status" value="1"/>
</dbReference>
<dbReference type="InterPro" id="IPR002912">
    <property type="entry name" value="ACT_dom"/>
</dbReference>
<keyword evidence="8" id="KW-0521">NADP</keyword>
<keyword evidence="9 12" id="KW-0560">Oxidoreductase</keyword>
<keyword evidence="6" id="KW-0028">Amino-acid biosynthesis</keyword>
<dbReference type="Gene3D" id="3.30.360.10">
    <property type="entry name" value="Dihydrodipicolinate Reductase, domain 2"/>
    <property type="match status" value="1"/>
</dbReference>
<comment type="similarity">
    <text evidence="3">Belongs to the homoserine dehydrogenase family.</text>
</comment>
<gene>
    <name evidence="12" type="ORF">MNBD_ALPHA12-195</name>
</gene>
<evidence type="ECO:0000256" key="5">
    <source>
        <dbReference type="ARBA" id="ARBA00013376"/>
    </source>
</evidence>
<dbReference type="Gene3D" id="3.30.70.260">
    <property type="match status" value="1"/>
</dbReference>
<organism evidence="12">
    <name type="scientific">hydrothermal vent metagenome</name>
    <dbReference type="NCBI Taxonomy" id="652676"/>
    <lineage>
        <taxon>unclassified sequences</taxon>
        <taxon>metagenomes</taxon>
        <taxon>ecological metagenomes</taxon>
    </lineage>
</organism>
<protein>
    <recommendedName>
        <fullName evidence="5">Homoserine dehydrogenase</fullName>
        <ecNumber evidence="4">1.1.1.3</ecNumber>
    </recommendedName>
</protein>
<dbReference type="PROSITE" id="PS01042">
    <property type="entry name" value="HOMOSER_DHGENASE"/>
    <property type="match status" value="1"/>
</dbReference>
<reference evidence="12" key="1">
    <citation type="submission" date="2018-06" db="EMBL/GenBank/DDBJ databases">
        <authorList>
            <person name="Zhirakovskaya E."/>
        </authorList>
    </citation>
    <scope>NUCLEOTIDE SEQUENCE</scope>
</reference>
<dbReference type="Gene3D" id="3.40.50.720">
    <property type="entry name" value="NAD(P)-binding Rossmann-like Domain"/>
    <property type="match status" value="1"/>
</dbReference>
<dbReference type="Pfam" id="PF01842">
    <property type="entry name" value="ACT"/>
    <property type="match status" value="1"/>
</dbReference>
<name>A0A3B0U697_9ZZZZ</name>
<keyword evidence="10" id="KW-0486">Methionine biosynthesis</keyword>
<evidence type="ECO:0000256" key="10">
    <source>
        <dbReference type="ARBA" id="ARBA00023167"/>
    </source>
</evidence>
<dbReference type="InterPro" id="IPR045865">
    <property type="entry name" value="ACT-like_dom_sf"/>
</dbReference>
<evidence type="ECO:0000256" key="3">
    <source>
        <dbReference type="ARBA" id="ARBA00006753"/>
    </source>
</evidence>
<proteinExistence type="inferred from homology"/>
<dbReference type="InterPro" id="IPR036291">
    <property type="entry name" value="NAD(P)-bd_dom_sf"/>
</dbReference>
<dbReference type="FunFam" id="3.30.360.10:FF:000005">
    <property type="entry name" value="Homoserine dehydrogenase"/>
    <property type="match status" value="1"/>
</dbReference>
<dbReference type="SUPFAM" id="SSF55021">
    <property type="entry name" value="ACT-like"/>
    <property type="match status" value="1"/>
</dbReference>
<accession>A0A3B0U697</accession>
<comment type="pathway">
    <text evidence="2">Amino-acid biosynthesis; L-methionine biosynthesis via de novo pathway; L-homoserine from L-aspartate: step 3/3.</text>
</comment>
<dbReference type="EMBL" id="UOEO01000127">
    <property type="protein sequence ID" value="VAW19999.1"/>
    <property type="molecule type" value="Genomic_DNA"/>
</dbReference>
<evidence type="ECO:0000256" key="8">
    <source>
        <dbReference type="ARBA" id="ARBA00022857"/>
    </source>
</evidence>
<dbReference type="CDD" id="cd04881">
    <property type="entry name" value="ACT_HSDH-Hom"/>
    <property type="match status" value="1"/>
</dbReference>
<evidence type="ECO:0000256" key="9">
    <source>
        <dbReference type="ARBA" id="ARBA00023002"/>
    </source>
</evidence>
<dbReference type="InterPro" id="IPR001342">
    <property type="entry name" value="HDH_cat"/>
</dbReference>
<evidence type="ECO:0000256" key="2">
    <source>
        <dbReference type="ARBA" id="ARBA00005062"/>
    </source>
</evidence>
<evidence type="ECO:0000256" key="4">
    <source>
        <dbReference type="ARBA" id="ARBA00013213"/>
    </source>
</evidence>
<feature type="domain" description="ACT" evidence="11">
    <location>
        <begin position="427"/>
        <end position="510"/>
    </location>
</feature>
<dbReference type="UniPathway" id="UPA00050">
    <property type="reaction ID" value="UER00063"/>
</dbReference>
<dbReference type="EC" id="1.1.1.3" evidence="4"/>
<evidence type="ECO:0000256" key="7">
    <source>
        <dbReference type="ARBA" id="ARBA00022697"/>
    </source>
</evidence>
<evidence type="ECO:0000313" key="12">
    <source>
        <dbReference type="EMBL" id="VAW19999.1"/>
    </source>
</evidence>
<dbReference type="AlphaFoldDB" id="A0A3B0U697"/>
<dbReference type="GO" id="GO:0009088">
    <property type="term" value="P:threonine biosynthetic process"/>
    <property type="evidence" value="ECO:0007669"/>
    <property type="project" value="UniProtKB-UniPathway"/>
</dbReference>
<dbReference type="InterPro" id="IPR005106">
    <property type="entry name" value="Asp/hSer_DH_NAD-bd"/>
</dbReference>
<dbReference type="GO" id="GO:0050661">
    <property type="term" value="F:NADP binding"/>
    <property type="evidence" value="ECO:0007669"/>
    <property type="project" value="InterPro"/>
</dbReference>
<dbReference type="GO" id="GO:0004412">
    <property type="term" value="F:homoserine dehydrogenase activity"/>
    <property type="evidence" value="ECO:0007669"/>
    <property type="project" value="UniProtKB-EC"/>
</dbReference>
<evidence type="ECO:0000256" key="1">
    <source>
        <dbReference type="ARBA" id="ARBA00005056"/>
    </source>
</evidence>
<dbReference type="SUPFAM" id="SSF51735">
    <property type="entry name" value="NAD(P)-binding Rossmann-fold domains"/>
    <property type="match status" value="1"/>
</dbReference>
<dbReference type="Pfam" id="PF03447">
    <property type="entry name" value="NAD_binding_3"/>
    <property type="match status" value="1"/>
</dbReference>
<comment type="pathway">
    <text evidence="1">Amino-acid biosynthesis; L-threonine biosynthesis; L-threonine from L-aspartate: step 3/5.</text>
</comment>
<evidence type="ECO:0000259" key="11">
    <source>
        <dbReference type="PROSITE" id="PS51671"/>
    </source>
</evidence>
<dbReference type="PANTHER" id="PTHR43331:SF1">
    <property type="entry name" value="HOMOSERINE DEHYDROGENASE"/>
    <property type="match status" value="1"/>
</dbReference>
<dbReference type="GO" id="GO:0009086">
    <property type="term" value="P:methionine biosynthetic process"/>
    <property type="evidence" value="ECO:0007669"/>
    <property type="project" value="UniProtKB-KW"/>
</dbReference>
<keyword evidence="7" id="KW-0791">Threonine biosynthesis</keyword>
<dbReference type="PROSITE" id="PS51671">
    <property type="entry name" value="ACT"/>
    <property type="match status" value="1"/>
</dbReference>
<dbReference type="Pfam" id="PF00742">
    <property type="entry name" value="Homoserine_dh"/>
    <property type="match status" value="1"/>
</dbReference>
<evidence type="ECO:0000256" key="6">
    <source>
        <dbReference type="ARBA" id="ARBA00022605"/>
    </source>
</evidence>